<feature type="compositionally biased region" description="Low complexity" evidence="1">
    <location>
        <begin position="57"/>
        <end position="89"/>
    </location>
</feature>
<dbReference type="GeneID" id="94434598"/>
<name>A0A2C6KER4_9APIC</name>
<reference evidence="2 3" key="1">
    <citation type="journal article" date="2017" name="Int. J. Parasitol.">
        <title>The genome of the protozoan parasite Cystoisospora suis and a reverse vaccinology approach to identify vaccine candidates.</title>
        <authorList>
            <person name="Palmieri N."/>
            <person name="Shrestha A."/>
            <person name="Ruttkowski B."/>
            <person name="Beck T."/>
            <person name="Vogl C."/>
            <person name="Tomley F."/>
            <person name="Blake D.P."/>
            <person name="Joachim A."/>
        </authorList>
    </citation>
    <scope>NUCLEOTIDE SEQUENCE [LARGE SCALE GENOMIC DNA]</scope>
    <source>
        <strain evidence="2 3">Wien I</strain>
    </source>
</reference>
<dbReference type="VEuPathDB" id="ToxoDB:CSUI_011287"/>
<accession>A0A2C6KER4</accession>
<comment type="caution">
    <text evidence="2">The sequence shown here is derived from an EMBL/GenBank/DDBJ whole genome shotgun (WGS) entry which is preliminary data.</text>
</comment>
<feature type="non-terminal residue" evidence="2">
    <location>
        <position position="1"/>
    </location>
</feature>
<feature type="compositionally biased region" description="Basic and acidic residues" evidence="1">
    <location>
        <begin position="176"/>
        <end position="207"/>
    </location>
</feature>
<dbReference type="Proteomes" id="UP000221165">
    <property type="component" value="Unassembled WGS sequence"/>
</dbReference>
<protein>
    <submittedName>
        <fullName evidence="2">Uncharacterized protein</fullName>
    </submittedName>
</protein>
<evidence type="ECO:0000313" key="2">
    <source>
        <dbReference type="EMBL" id="PHJ14904.1"/>
    </source>
</evidence>
<dbReference type="RefSeq" id="XP_067916638.1">
    <property type="nucleotide sequence ID" value="XM_068071387.1"/>
</dbReference>
<dbReference type="AlphaFoldDB" id="A0A2C6KER4"/>
<evidence type="ECO:0000256" key="1">
    <source>
        <dbReference type="SAM" id="MobiDB-lite"/>
    </source>
</evidence>
<feature type="region of interest" description="Disordered" evidence="1">
    <location>
        <begin position="143"/>
        <end position="207"/>
    </location>
</feature>
<proteinExistence type="predicted"/>
<dbReference type="EMBL" id="MIGC01010561">
    <property type="protein sequence ID" value="PHJ14904.1"/>
    <property type="molecule type" value="Genomic_DNA"/>
</dbReference>
<sequence length="244" mass="26598">QPCLFLRPLSSSPNSRNSSSSPPFPSSTSHPHTVSSSSSFLDPTVKHSNRENSQVISSLLHLSPPLSTSSSSSHSSSSSRPSSSSSSLHACRAHAVSPFSGLVSLSYPQQEADSSRFLQSKSFFSLSSHDLLQERKREENCIDLQLSNGRETQQEDRGSVRGVRNLNSSSSSSSSHDGRRKKEDLFMKKSTSGEKGKKKEGEKKERLSSMNKFDMYLSDFNQLSGVCTAPSSQSSQRQINNSSS</sequence>
<feature type="region of interest" description="Disordered" evidence="1">
    <location>
        <begin position="1"/>
        <end position="90"/>
    </location>
</feature>
<organism evidence="2 3">
    <name type="scientific">Cystoisospora suis</name>
    <dbReference type="NCBI Taxonomy" id="483139"/>
    <lineage>
        <taxon>Eukaryota</taxon>
        <taxon>Sar</taxon>
        <taxon>Alveolata</taxon>
        <taxon>Apicomplexa</taxon>
        <taxon>Conoidasida</taxon>
        <taxon>Coccidia</taxon>
        <taxon>Eucoccidiorida</taxon>
        <taxon>Eimeriorina</taxon>
        <taxon>Sarcocystidae</taxon>
        <taxon>Cystoisospora</taxon>
    </lineage>
</organism>
<gene>
    <name evidence="2" type="ORF">CSUI_011287</name>
</gene>
<keyword evidence="3" id="KW-1185">Reference proteome</keyword>
<evidence type="ECO:0000313" key="3">
    <source>
        <dbReference type="Proteomes" id="UP000221165"/>
    </source>
</evidence>
<feature type="compositionally biased region" description="Low complexity" evidence="1">
    <location>
        <begin position="1"/>
        <end position="39"/>
    </location>
</feature>